<comment type="caution">
    <text evidence="1">The sequence shown here is derived from an EMBL/GenBank/DDBJ whole genome shotgun (WGS) entry which is preliminary data.</text>
</comment>
<gene>
    <name evidence="1" type="ORF">L1987_23494</name>
</gene>
<dbReference type="Proteomes" id="UP001056120">
    <property type="component" value="Linkage Group LG08"/>
</dbReference>
<sequence>MREIAAMEKILMQNSKPAPAPTRARSNTERFFNKAVVLGTVGLSQLLNWGSKETEVDAKLRLLDEDEMRVVLRREKSELKSE</sequence>
<reference evidence="1 2" key="2">
    <citation type="journal article" date="2022" name="Mol. Ecol. Resour.">
        <title>The genomes of chicory, endive, great burdock and yacon provide insights into Asteraceae paleo-polyploidization history and plant inulin production.</title>
        <authorList>
            <person name="Fan W."/>
            <person name="Wang S."/>
            <person name="Wang H."/>
            <person name="Wang A."/>
            <person name="Jiang F."/>
            <person name="Liu H."/>
            <person name="Zhao H."/>
            <person name="Xu D."/>
            <person name="Zhang Y."/>
        </authorList>
    </citation>
    <scope>NUCLEOTIDE SEQUENCE [LARGE SCALE GENOMIC DNA]</scope>
    <source>
        <strain evidence="2">cv. Yunnan</strain>
        <tissue evidence="1">Leaves</tissue>
    </source>
</reference>
<proteinExistence type="predicted"/>
<organism evidence="1 2">
    <name type="scientific">Smallanthus sonchifolius</name>
    <dbReference type="NCBI Taxonomy" id="185202"/>
    <lineage>
        <taxon>Eukaryota</taxon>
        <taxon>Viridiplantae</taxon>
        <taxon>Streptophyta</taxon>
        <taxon>Embryophyta</taxon>
        <taxon>Tracheophyta</taxon>
        <taxon>Spermatophyta</taxon>
        <taxon>Magnoliopsida</taxon>
        <taxon>eudicotyledons</taxon>
        <taxon>Gunneridae</taxon>
        <taxon>Pentapetalae</taxon>
        <taxon>asterids</taxon>
        <taxon>campanulids</taxon>
        <taxon>Asterales</taxon>
        <taxon>Asteraceae</taxon>
        <taxon>Asteroideae</taxon>
        <taxon>Heliantheae alliance</taxon>
        <taxon>Millerieae</taxon>
        <taxon>Smallanthus</taxon>
    </lineage>
</organism>
<evidence type="ECO:0000313" key="1">
    <source>
        <dbReference type="EMBL" id="KAI3807564.1"/>
    </source>
</evidence>
<dbReference type="EMBL" id="CM042025">
    <property type="protein sequence ID" value="KAI3807564.1"/>
    <property type="molecule type" value="Genomic_DNA"/>
</dbReference>
<reference evidence="2" key="1">
    <citation type="journal article" date="2022" name="Mol. Ecol. Resour.">
        <title>The genomes of chicory, endive, great burdock and yacon provide insights into Asteraceae palaeo-polyploidization history and plant inulin production.</title>
        <authorList>
            <person name="Fan W."/>
            <person name="Wang S."/>
            <person name="Wang H."/>
            <person name="Wang A."/>
            <person name="Jiang F."/>
            <person name="Liu H."/>
            <person name="Zhao H."/>
            <person name="Xu D."/>
            <person name="Zhang Y."/>
        </authorList>
    </citation>
    <scope>NUCLEOTIDE SEQUENCE [LARGE SCALE GENOMIC DNA]</scope>
    <source>
        <strain evidence="2">cv. Yunnan</strain>
    </source>
</reference>
<accession>A0ACB9IH39</accession>
<keyword evidence="2" id="KW-1185">Reference proteome</keyword>
<evidence type="ECO:0000313" key="2">
    <source>
        <dbReference type="Proteomes" id="UP001056120"/>
    </source>
</evidence>
<name>A0ACB9IH39_9ASTR</name>
<protein>
    <submittedName>
        <fullName evidence="1">Uncharacterized protein</fullName>
    </submittedName>
</protein>